<dbReference type="GO" id="GO:0005524">
    <property type="term" value="F:ATP binding"/>
    <property type="evidence" value="ECO:0007669"/>
    <property type="project" value="UniProtKB-KW"/>
</dbReference>
<dbReference type="Pfam" id="PF12054">
    <property type="entry name" value="DUF3535"/>
    <property type="match status" value="1"/>
</dbReference>
<dbReference type="InterPro" id="IPR014001">
    <property type="entry name" value="Helicase_ATP-bd"/>
</dbReference>
<dbReference type="FunFam" id="3.40.50.10810:FF:000009">
    <property type="entry name" value="B-TFIID TATA-box-binding protein-associated factor 1"/>
    <property type="match status" value="1"/>
</dbReference>
<dbReference type="InterPro" id="IPR011989">
    <property type="entry name" value="ARM-like"/>
</dbReference>
<dbReference type="Pfam" id="PF00176">
    <property type="entry name" value="SNF2-rel_dom"/>
    <property type="match status" value="1"/>
</dbReference>
<dbReference type="OrthoDB" id="10252227at2759"/>
<evidence type="ECO:0000256" key="3">
    <source>
        <dbReference type="ARBA" id="ARBA00022737"/>
    </source>
</evidence>
<dbReference type="Gene3D" id="3.40.50.300">
    <property type="entry name" value="P-loop containing nucleotide triphosphate hydrolases"/>
    <property type="match status" value="1"/>
</dbReference>
<dbReference type="InterPro" id="IPR016024">
    <property type="entry name" value="ARM-type_fold"/>
</dbReference>
<keyword evidence="4" id="KW-0547">Nucleotide-binding</keyword>
<name>A0A6A6RDC5_9PEZI</name>
<dbReference type="Pfam" id="PF00271">
    <property type="entry name" value="Helicase_C"/>
    <property type="match status" value="1"/>
</dbReference>
<evidence type="ECO:0000256" key="14">
    <source>
        <dbReference type="ARBA" id="ARBA00073046"/>
    </source>
</evidence>
<feature type="region of interest" description="Disordered" evidence="17">
    <location>
        <begin position="77"/>
        <end position="118"/>
    </location>
</feature>
<dbReference type="GO" id="GO:0016887">
    <property type="term" value="F:ATP hydrolysis activity"/>
    <property type="evidence" value="ECO:0007669"/>
    <property type="project" value="InterPro"/>
</dbReference>
<dbReference type="FunFam" id="1.25.10.10:FF:000445">
    <property type="entry name" value="Related to MOT1-transcriptional accessory protein"/>
    <property type="match status" value="1"/>
</dbReference>
<comment type="similarity">
    <text evidence="2">Belongs to the SNF2/RAD54 helicase family.</text>
</comment>
<gene>
    <name evidence="20" type="ORF">BU16DRAFT_521283</name>
</gene>
<dbReference type="InterPro" id="IPR022707">
    <property type="entry name" value="Mot1_central_dom"/>
</dbReference>
<evidence type="ECO:0000256" key="1">
    <source>
        <dbReference type="ARBA" id="ARBA00004123"/>
    </source>
</evidence>
<dbReference type="FunFam" id="3.40.50.300:FF:000428">
    <property type="entry name" value="TATA-binding protein-associated factor 172"/>
    <property type="match status" value="1"/>
</dbReference>
<dbReference type="InterPro" id="IPR044972">
    <property type="entry name" value="Mot1"/>
</dbReference>
<dbReference type="InterPro" id="IPR001650">
    <property type="entry name" value="Helicase_C-like"/>
</dbReference>
<feature type="compositionally biased region" description="Basic and acidic residues" evidence="17">
    <location>
        <begin position="77"/>
        <end position="98"/>
    </location>
</feature>
<feature type="region of interest" description="Disordered" evidence="17">
    <location>
        <begin position="733"/>
        <end position="775"/>
    </location>
</feature>
<evidence type="ECO:0000256" key="5">
    <source>
        <dbReference type="ARBA" id="ARBA00022801"/>
    </source>
</evidence>
<keyword evidence="3" id="KW-0677">Repeat</keyword>
<keyword evidence="5" id="KW-0378">Hydrolase</keyword>
<feature type="region of interest" description="Disordered" evidence="17">
    <location>
        <begin position="213"/>
        <end position="241"/>
    </location>
</feature>
<dbReference type="SUPFAM" id="SSF48371">
    <property type="entry name" value="ARM repeat"/>
    <property type="match status" value="1"/>
</dbReference>
<evidence type="ECO:0000313" key="21">
    <source>
        <dbReference type="Proteomes" id="UP000799750"/>
    </source>
</evidence>
<evidence type="ECO:0000256" key="16">
    <source>
        <dbReference type="ARBA" id="ARBA00081329"/>
    </source>
</evidence>
<keyword evidence="11" id="KW-0539">Nucleus</keyword>
<proteinExistence type="inferred from homology"/>
<dbReference type="InterPro" id="IPR038718">
    <property type="entry name" value="SNF2-like_sf"/>
</dbReference>
<protein>
    <recommendedName>
        <fullName evidence="14">TATA-binding protein-associated factor mot1</fullName>
    </recommendedName>
    <alternativeName>
        <fullName evidence="16">Modifier of transcription 1</fullName>
    </alternativeName>
    <alternativeName>
        <fullName evidence="15">NCT transcriptional regulatory complex subunit mot1</fullName>
    </alternativeName>
</protein>
<evidence type="ECO:0000256" key="8">
    <source>
        <dbReference type="ARBA" id="ARBA00023015"/>
    </source>
</evidence>
<dbReference type="Gene3D" id="3.40.50.10810">
    <property type="entry name" value="Tandem AAA-ATPase domain"/>
    <property type="match status" value="1"/>
</dbReference>
<sequence>MASSGTRLDRLVTLLETGSTALIRNTAADQLADVQKQHPDELFHLLTRVVPYLKSRSWETRIASAKAIGGIVSHADKFDPNADDDVKPESNGHIREDEAGTNGSSIKAENGDANGALPVPEDQLDLATLDISMIMKYGKTLAGSGGKEYDYKLNGMDPAARFAHQKKNLTLRLGLGGEYMEDDLVTENDVAQTPGLHPPPMHRLDTSVARQDSISSGAGYPSHSPLDGTNTPVDGENGAPALSKRQLNALKRKRKDELKKGANKVHIVDLAARRGSTFSQTPTAAQAQPHPVKVEPKEENSEEGVGDYFSLDRKGEDDDRKFVKEFKGAPIEEKPAFLTEAEESGLEWPYEKLCEILTVDIFDPSWENRHGAAMGLREVLRVHGAGAGRLHGKTRAENDLLNQRWLGDMACRISCVFMLDRFGDYISDNVVAPIRETAGQTLGAMLQYLSPENVIHVFKILQRLVMQEDFDTKRVWQACHGGMIGMKYLVAIRNDLLLQDSELMDGVLLAIMKGLSDYDDDVRSMSASTLIPIASEVVELRPKALQELINKVWECLSNLQDDLSASTGSVMDLLAKLCNYPEVLNAMKENAKLDPRSSFVELVPRLFPFLRHVIISVRAAVLRAILTFLNIEGRETDDWVDGKALRLIFQNILLERDEKVLKLSLQVWNALVERLSSRRNNAGIEVNELPELFASHLDAAIPLAMTPIGVLRHPIAMEYSLFIRPSGQFFAPPNHVSTRKVTPPGGAEPAKKRRKSQHKKEEMAPPASTSHNVDGHMMSGDVDLVGVDVMIRSRIYAARALGKIIASWPLESRRGVFEKRLVEYLKSTHSSTQLTAAMVVEEFAKANKAKDELTQSLASVLLPIVVGERPGAYEDLVPKLQVVRTQCQALISAFRDAHVTSLPHLAVVVQGDPGASVYAFSVLDGEKLIGVQFDKAKKAMTPAQRLVSLTNLETLRLDVESSLNEIKDIKESRDIRIKSAAAGALVALNQAPKKPALAIKAIMDSIKKEENAELQRRSAAAVAALINHLVETGKLTIVNKVVGNLVKFYCMETAETPEFHANAGIETGILSLKKEEDIRDHPDAAKFEQDARAARIQKRGARESLELLVEIFGSGIFEKIPKLRELIQNPIEKAYEREALPTDILEPDNSFGQEVIDALSTLRALVGKFHPDVLDFVKNLLPLIAKALQSRLYVLRYAAAKCFATICSVMTIDGITMLVEKVLPSISNPIDVHYRQGAVECIYHLIHVMEDSILPYVIFLIVPVLGRMSDSDNDVRLLATTSFATLVKLVPLEAGIPDPPGLSPKLLEGRDRERKFIAQMLDAKKVEPFEIPVAIKATLRSYQQDGVNWLAFLNRYHLHGILCDDMGLGKTLQTLCIVASDHHLRAEEYAKTQAPDVRRMPSLIVCPPTLSGHWQQEIRQFAPFLTAVAYVGPPNERSKHIEKLGQADVVITSYDICRNDIDILAPLNFNYCILDEGHLIKNAKAKTTLAVKQLNSNHRLILSGTPIQNNVLELWSLFDFLMPGFLGTEKVFQDRFAKPIAASRFSKSSSKEQEAGALAIEALHKQVLPFLLRRLKEEVLDDLPPKILQNYYCDLSDLQRKLFEDFTKKEGKALAEKASGEDKESKQHIFQALQYMRKLCNSPALVMKPGHKQWDTTQNFLKSHDTDIRDIAHAPKLTALKDLLVDCGIGTESASTSNGNAGAMPGDLPEAVSQHRALIFCQMKEMLDMVQVEVLNKLLPSVQYMRLDGSVEASKRQDIVNKFNSDPSYDVLLLTTSVGGLGLNLTGADTVIFVEHDWNPQKDIQAMDRAHRIGQKKVVNVYRIVTRGTLEEKILNLQRFKIDVASTVVNQQNAGLGTMETGEILDLFSLSTDANEGVPALPGENAISEEDAVDATGELREKGKKGFLDELGELWDENQYEEQFDLDGFLKTMKG</sequence>
<evidence type="ECO:0000256" key="6">
    <source>
        <dbReference type="ARBA" id="ARBA00022806"/>
    </source>
</evidence>
<evidence type="ECO:0000256" key="7">
    <source>
        <dbReference type="ARBA" id="ARBA00022840"/>
    </source>
</evidence>
<dbReference type="FunFam" id="1.25.10.10:FF:000508">
    <property type="entry name" value="Probable helicase mot1"/>
    <property type="match status" value="1"/>
</dbReference>
<keyword evidence="8" id="KW-0805">Transcription regulation</keyword>
<dbReference type="EMBL" id="MU004181">
    <property type="protein sequence ID" value="KAF2502561.1"/>
    <property type="molecule type" value="Genomic_DNA"/>
</dbReference>
<evidence type="ECO:0000256" key="17">
    <source>
        <dbReference type="SAM" id="MobiDB-lite"/>
    </source>
</evidence>
<dbReference type="Gene3D" id="1.25.10.10">
    <property type="entry name" value="Leucine-rich Repeat Variant"/>
    <property type="match status" value="2"/>
</dbReference>
<keyword evidence="6" id="KW-0347">Helicase</keyword>
<dbReference type="PROSITE" id="PS51194">
    <property type="entry name" value="HELICASE_CTER"/>
    <property type="match status" value="1"/>
</dbReference>
<evidence type="ECO:0000256" key="9">
    <source>
        <dbReference type="ARBA" id="ARBA00023125"/>
    </source>
</evidence>
<dbReference type="SMART" id="SM00487">
    <property type="entry name" value="DEXDc"/>
    <property type="match status" value="1"/>
</dbReference>
<keyword evidence="7" id="KW-0067">ATP-binding</keyword>
<dbReference type="SMART" id="SM00490">
    <property type="entry name" value="HELICc"/>
    <property type="match status" value="1"/>
</dbReference>
<dbReference type="CDD" id="cd18793">
    <property type="entry name" value="SF2_C_SNF"/>
    <property type="match status" value="1"/>
</dbReference>
<dbReference type="InterPro" id="IPR027417">
    <property type="entry name" value="P-loop_NTPase"/>
</dbReference>
<dbReference type="GO" id="GO:0004386">
    <property type="term" value="F:helicase activity"/>
    <property type="evidence" value="ECO:0007669"/>
    <property type="project" value="UniProtKB-KW"/>
</dbReference>
<evidence type="ECO:0000256" key="2">
    <source>
        <dbReference type="ARBA" id="ARBA00007025"/>
    </source>
</evidence>
<evidence type="ECO:0000256" key="13">
    <source>
        <dbReference type="ARBA" id="ARBA00064550"/>
    </source>
</evidence>
<comment type="function">
    <text evidence="12">Regulates transcription in association with TATA binding protein (TBP). Removes TBP from the TATA box via its C-terminal ATPase activity. Both transcription activation and repression require its ATPase activity. Part of the NCT transcriptional regulatory complex that acts as a key regulator of ergosterol biosynthesis and the azole exporter cdr1B. The NCT complex binds the promoters of genes linked to azole susceptibility, and especially represses the expression of cdr1B transporter.</text>
</comment>
<evidence type="ECO:0000259" key="18">
    <source>
        <dbReference type="PROSITE" id="PS51192"/>
    </source>
</evidence>
<dbReference type="PANTHER" id="PTHR36498:SF1">
    <property type="entry name" value="TATA-BINDING PROTEIN-ASSOCIATED FACTOR 172"/>
    <property type="match status" value="1"/>
</dbReference>
<dbReference type="GO" id="GO:0005634">
    <property type="term" value="C:nucleus"/>
    <property type="evidence" value="ECO:0007669"/>
    <property type="project" value="UniProtKB-SubCell"/>
</dbReference>
<feature type="domain" description="Helicase C-terminal" evidence="19">
    <location>
        <begin position="1707"/>
        <end position="1855"/>
    </location>
</feature>
<evidence type="ECO:0000256" key="4">
    <source>
        <dbReference type="ARBA" id="ARBA00022741"/>
    </source>
</evidence>
<evidence type="ECO:0000259" key="19">
    <source>
        <dbReference type="PROSITE" id="PS51194"/>
    </source>
</evidence>
<accession>A0A6A6RDC5</accession>
<keyword evidence="9" id="KW-0238">DNA-binding</keyword>
<feature type="region of interest" description="Disordered" evidence="17">
    <location>
        <begin position="278"/>
        <end position="311"/>
    </location>
</feature>
<evidence type="ECO:0000313" key="20">
    <source>
        <dbReference type="EMBL" id="KAF2502561.1"/>
    </source>
</evidence>
<evidence type="ECO:0000256" key="12">
    <source>
        <dbReference type="ARBA" id="ARBA00053370"/>
    </source>
</evidence>
<dbReference type="CDD" id="cd17999">
    <property type="entry name" value="DEXHc_Mot1"/>
    <property type="match status" value="1"/>
</dbReference>
<dbReference type="PROSITE" id="PS51192">
    <property type="entry name" value="HELICASE_ATP_BIND_1"/>
    <property type="match status" value="1"/>
</dbReference>
<comment type="subcellular location">
    <subcellularLocation>
        <location evidence="1">Nucleus</location>
    </subcellularLocation>
</comment>
<keyword evidence="10" id="KW-0804">Transcription</keyword>
<evidence type="ECO:0000256" key="11">
    <source>
        <dbReference type="ARBA" id="ARBA00023242"/>
    </source>
</evidence>
<dbReference type="PANTHER" id="PTHR36498">
    <property type="entry name" value="TATA-BINDING PROTEIN-ASSOCIATED FACTOR 172"/>
    <property type="match status" value="1"/>
</dbReference>
<dbReference type="InterPro" id="IPR044078">
    <property type="entry name" value="Mot1_ATP-bd"/>
</dbReference>
<dbReference type="Proteomes" id="UP000799750">
    <property type="component" value="Unassembled WGS sequence"/>
</dbReference>
<reference evidence="20" key="1">
    <citation type="journal article" date="2020" name="Stud. Mycol.">
        <title>101 Dothideomycetes genomes: a test case for predicting lifestyles and emergence of pathogens.</title>
        <authorList>
            <person name="Haridas S."/>
            <person name="Albert R."/>
            <person name="Binder M."/>
            <person name="Bloem J."/>
            <person name="Labutti K."/>
            <person name="Salamov A."/>
            <person name="Andreopoulos B."/>
            <person name="Baker S."/>
            <person name="Barry K."/>
            <person name="Bills G."/>
            <person name="Bluhm B."/>
            <person name="Cannon C."/>
            <person name="Castanera R."/>
            <person name="Culley D."/>
            <person name="Daum C."/>
            <person name="Ezra D."/>
            <person name="Gonzalez J."/>
            <person name="Henrissat B."/>
            <person name="Kuo A."/>
            <person name="Liang C."/>
            <person name="Lipzen A."/>
            <person name="Lutzoni F."/>
            <person name="Magnuson J."/>
            <person name="Mondo S."/>
            <person name="Nolan M."/>
            <person name="Ohm R."/>
            <person name="Pangilinan J."/>
            <person name="Park H.-J."/>
            <person name="Ramirez L."/>
            <person name="Alfaro M."/>
            <person name="Sun H."/>
            <person name="Tritt A."/>
            <person name="Yoshinaga Y."/>
            <person name="Zwiers L.-H."/>
            <person name="Turgeon B."/>
            <person name="Goodwin S."/>
            <person name="Spatafora J."/>
            <person name="Crous P."/>
            <person name="Grigoriev I."/>
        </authorList>
    </citation>
    <scope>NUCLEOTIDE SEQUENCE</scope>
    <source>
        <strain evidence="20">CBS 269.34</strain>
    </source>
</reference>
<comment type="subunit">
    <text evidence="13">Forms the NCT transcriptional regulatory complex with nctA and nctB.</text>
</comment>
<feature type="domain" description="Helicase ATP-binding" evidence="18">
    <location>
        <begin position="1351"/>
        <end position="1524"/>
    </location>
</feature>
<dbReference type="InterPro" id="IPR049730">
    <property type="entry name" value="SNF2/RAD54-like_C"/>
</dbReference>
<dbReference type="GO" id="GO:0003677">
    <property type="term" value="F:DNA binding"/>
    <property type="evidence" value="ECO:0007669"/>
    <property type="project" value="UniProtKB-KW"/>
</dbReference>
<organism evidence="20 21">
    <name type="scientific">Lophium mytilinum</name>
    <dbReference type="NCBI Taxonomy" id="390894"/>
    <lineage>
        <taxon>Eukaryota</taxon>
        <taxon>Fungi</taxon>
        <taxon>Dikarya</taxon>
        <taxon>Ascomycota</taxon>
        <taxon>Pezizomycotina</taxon>
        <taxon>Dothideomycetes</taxon>
        <taxon>Pleosporomycetidae</taxon>
        <taxon>Mytilinidiales</taxon>
        <taxon>Mytilinidiaceae</taxon>
        <taxon>Lophium</taxon>
    </lineage>
</organism>
<evidence type="ECO:0000256" key="15">
    <source>
        <dbReference type="ARBA" id="ARBA00081280"/>
    </source>
</evidence>
<dbReference type="InterPro" id="IPR000330">
    <property type="entry name" value="SNF2_N"/>
</dbReference>
<dbReference type="SUPFAM" id="SSF52540">
    <property type="entry name" value="P-loop containing nucleoside triphosphate hydrolases"/>
    <property type="match status" value="2"/>
</dbReference>
<dbReference type="GO" id="GO:0017025">
    <property type="term" value="F:TBP-class protein binding"/>
    <property type="evidence" value="ECO:0007669"/>
    <property type="project" value="InterPro"/>
</dbReference>
<evidence type="ECO:0000256" key="10">
    <source>
        <dbReference type="ARBA" id="ARBA00023163"/>
    </source>
</evidence>
<keyword evidence="21" id="KW-1185">Reference proteome</keyword>